<dbReference type="InterPro" id="IPR055634">
    <property type="entry name" value="DUF7210"/>
</dbReference>
<evidence type="ECO:0000259" key="1">
    <source>
        <dbReference type="Pfam" id="PF23843"/>
    </source>
</evidence>
<gene>
    <name evidence="2" type="primary">72</name>
    <name evidence="2" type="ORF">SEA_FOOTLOOSE_72</name>
</gene>
<evidence type="ECO:0000313" key="2">
    <source>
        <dbReference type="EMBL" id="QWY84651.1"/>
    </source>
</evidence>
<sequence>MSTKIKINTNLGGRNTGDTIDVTPKTAEYLIDNGYAEAAKARATKKTDDTND</sequence>
<keyword evidence="3" id="KW-1185">Reference proteome</keyword>
<reference evidence="2" key="1">
    <citation type="submission" date="2021-05" db="EMBL/GenBank/DDBJ databases">
        <authorList>
            <person name="Brink J."/>
            <person name="Busse A.L."/>
            <person name="Crowley H.J."/>
            <person name="Hall C.J."/>
            <person name="Hetherington P."/>
            <person name="Hovde T.M."/>
            <person name="Johnson J.A."/>
            <person name="Karch K.E."/>
            <person name="Krueger C.J."/>
            <person name="Lundberg T.J."/>
            <person name="Madla Sanchez I."/>
            <person name="Mathiesen C."/>
            <person name="Moore L.J."/>
            <person name="Nordberg R.J."/>
            <person name="Petersen I.M."/>
            <person name="Piton K.L."/>
            <person name="Rozycki S.T."/>
            <person name="Rutten E."/>
            <person name="Samuelson I.O."/>
            <person name="Sarkilahti S.K."/>
            <person name="Schubert K.A."/>
            <person name="Stamness T.F."/>
            <person name="Tinman A.J."/>
            <person name="Tutterrow P.B."/>
            <person name="Wanzek N.C."/>
            <person name="Wheeler C.D."/>
            <person name="Spring A.M."/>
            <person name="Klyczek K."/>
            <person name="Garlena R.A."/>
            <person name="Russell D.A."/>
            <person name="Pope W.H."/>
            <person name="Jacobs-Sera D."/>
            <person name="Hatfull G.F."/>
        </authorList>
    </citation>
    <scope>NUCLEOTIDE SEQUENCE</scope>
</reference>
<dbReference type="Proteomes" id="UP000693692">
    <property type="component" value="Segment"/>
</dbReference>
<protein>
    <recommendedName>
        <fullName evidence="1">DUF7210 domain-containing protein</fullName>
    </recommendedName>
</protein>
<proteinExistence type="predicted"/>
<dbReference type="Pfam" id="PF23843">
    <property type="entry name" value="DUF7210"/>
    <property type="match status" value="1"/>
</dbReference>
<dbReference type="EMBL" id="MZ150789">
    <property type="protein sequence ID" value="QWY84651.1"/>
    <property type="molecule type" value="Genomic_DNA"/>
</dbReference>
<evidence type="ECO:0000313" key="3">
    <source>
        <dbReference type="Proteomes" id="UP000693692"/>
    </source>
</evidence>
<dbReference type="RefSeq" id="YP_010754468.1">
    <property type="nucleotide sequence ID" value="NC_073460.1"/>
</dbReference>
<dbReference type="KEGG" id="vg:80019058"/>
<organism evidence="2 3">
    <name type="scientific">Microbacterium phage Footloose</name>
    <dbReference type="NCBI Taxonomy" id="2836048"/>
    <lineage>
        <taxon>Viruses</taxon>
        <taxon>Duplodnaviria</taxon>
        <taxon>Heunggongvirae</taxon>
        <taxon>Uroviricota</taxon>
        <taxon>Caudoviricetes</taxon>
        <taxon>Footloosevirus</taxon>
        <taxon>Footloosevirus footloose</taxon>
    </lineage>
</organism>
<accession>A0A8F3IPI1</accession>
<feature type="domain" description="DUF7210" evidence="1">
    <location>
        <begin position="16"/>
        <end position="36"/>
    </location>
</feature>
<dbReference type="GeneID" id="80019058"/>
<name>A0A8F3IPI1_9CAUD</name>